<dbReference type="SUPFAM" id="SSF53335">
    <property type="entry name" value="S-adenosyl-L-methionine-dependent methyltransferases"/>
    <property type="match status" value="1"/>
</dbReference>
<dbReference type="Proteomes" id="UP000321717">
    <property type="component" value="Unassembled WGS sequence"/>
</dbReference>
<protein>
    <recommendedName>
        <fullName evidence="5">Release factor glutamine methyltransferase</fullName>
        <shortName evidence="5">RF MTase</shortName>
        <ecNumber evidence="5">2.1.1.297</ecNumber>
    </recommendedName>
    <alternativeName>
        <fullName evidence="5">N5-glutamine methyltransferase PrmC</fullName>
    </alternativeName>
    <alternativeName>
        <fullName evidence="5">Protein-(glutamine-N5) MTase PrmC</fullName>
    </alternativeName>
    <alternativeName>
        <fullName evidence="5">Protein-glutamine N-methyltransferase PrmC</fullName>
    </alternativeName>
</protein>
<proteinExistence type="inferred from homology"/>
<feature type="binding site" evidence="5">
    <location>
        <begin position="194"/>
        <end position="197"/>
    </location>
    <ligand>
        <name>substrate</name>
    </ligand>
</feature>
<name>A0A512HLN5_9HYPH</name>
<gene>
    <name evidence="5 8" type="primary">prmC</name>
    <name evidence="8" type="ORF">RNA01_32980</name>
</gene>
<dbReference type="CDD" id="cd02440">
    <property type="entry name" value="AdoMet_MTases"/>
    <property type="match status" value="1"/>
</dbReference>
<feature type="binding site" evidence="5">
    <location>
        <position position="194"/>
    </location>
    <ligand>
        <name>S-adenosyl-L-methionine</name>
        <dbReference type="ChEBI" id="CHEBI:59789"/>
    </ligand>
</feature>
<dbReference type="AlphaFoldDB" id="A0A512HLN5"/>
<feature type="domain" description="Methyltransferase small" evidence="6">
    <location>
        <begin position="108"/>
        <end position="197"/>
    </location>
</feature>
<keyword evidence="2 5" id="KW-0808">Transferase</keyword>
<comment type="similarity">
    <text evidence="5">Belongs to the protein N5-glutamine methyltransferase family. PrmC subfamily.</text>
</comment>
<dbReference type="Gene3D" id="3.40.50.150">
    <property type="entry name" value="Vaccinia Virus protein VP39"/>
    <property type="match status" value="1"/>
</dbReference>
<evidence type="ECO:0000259" key="7">
    <source>
        <dbReference type="Pfam" id="PF17827"/>
    </source>
</evidence>
<dbReference type="NCBIfam" id="TIGR03534">
    <property type="entry name" value="RF_mod_PrmC"/>
    <property type="match status" value="1"/>
</dbReference>
<evidence type="ECO:0000313" key="8">
    <source>
        <dbReference type="EMBL" id="GEO86366.1"/>
    </source>
</evidence>
<dbReference type="InterPro" id="IPR050320">
    <property type="entry name" value="N5-glutamine_MTase"/>
</dbReference>
<comment type="catalytic activity">
    <reaction evidence="4 5">
        <text>L-glutaminyl-[peptide chain release factor] + S-adenosyl-L-methionine = N(5)-methyl-L-glutaminyl-[peptide chain release factor] + S-adenosyl-L-homocysteine + H(+)</text>
        <dbReference type="Rhea" id="RHEA:42896"/>
        <dbReference type="Rhea" id="RHEA-COMP:10271"/>
        <dbReference type="Rhea" id="RHEA-COMP:10272"/>
        <dbReference type="ChEBI" id="CHEBI:15378"/>
        <dbReference type="ChEBI" id="CHEBI:30011"/>
        <dbReference type="ChEBI" id="CHEBI:57856"/>
        <dbReference type="ChEBI" id="CHEBI:59789"/>
        <dbReference type="ChEBI" id="CHEBI:61891"/>
        <dbReference type="EC" id="2.1.1.297"/>
    </reaction>
</comment>
<evidence type="ECO:0000256" key="3">
    <source>
        <dbReference type="ARBA" id="ARBA00022691"/>
    </source>
</evidence>
<dbReference type="PANTHER" id="PTHR18895">
    <property type="entry name" value="HEMK METHYLTRANSFERASE"/>
    <property type="match status" value="1"/>
</dbReference>
<keyword evidence="9" id="KW-1185">Reference proteome</keyword>
<dbReference type="Gene3D" id="1.10.8.10">
    <property type="entry name" value="DNA helicase RuvA subunit, C-terminal domain"/>
    <property type="match status" value="1"/>
</dbReference>
<dbReference type="HAMAP" id="MF_02126">
    <property type="entry name" value="RF_methyltr_PrmC"/>
    <property type="match status" value="1"/>
</dbReference>
<dbReference type="Pfam" id="PF05175">
    <property type="entry name" value="MTS"/>
    <property type="match status" value="1"/>
</dbReference>
<comment type="caution">
    <text evidence="8">The sequence shown here is derived from an EMBL/GenBank/DDBJ whole genome shotgun (WGS) entry which is preliminary data.</text>
</comment>
<dbReference type="GO" id="GO:0003676">
    <property type="term" value="F:nucleic acid binding"/>
    <property type="evidence" value="ECO:0007669"/>
    <property type="project" value="InterPro"/>
</dbReference>
<feature type="domain" description="Release factor glutamine methyltransferase N-terminal" evidence="7">
    <location>
        <begin position="12"/>
        <end position="79"/>
    </location>
</feature>
<evidence type="ECO:0000259" key="6">
    <source>
        <dbReference type="Pfam" id="PF05175"/>
    </source>
</evidence>
<dbReference type="GO" id="GO:0032259">
    <property type="term" value="P:methylation"/>
    <property type="evidence" value="ECO:0007669"/>
    <property type="project" value="UniProtKB-KW"/>
</dbReference>
<dbReference type="EMBL" id="BJZP01000018">
    <property type="protein sequence ID" value="GEO86366.1"/>
    <property type="molecule type" value="Genomic_DNA"/>
</dbReference>
<dbReference type="GO" id="GO:0102559">
    <property type="term" value="F:peptide chain release factor N(5)-glutamine methyltransferase activity"/>
    <property type="evidence" value="ECO:0007669"/>
    <property type="project" value="UniProtKB-EC"/>
</dbReference>
<dbReference type="InterPro" id="IPR007848">
    <property type="entry name" value="Small_mtfrase_dom"/>
</dbReference>
<dbReference type="InterPro" id="IPR004556">
    <property type="entry name" value="HemK-like"/>
</dbReference>
<dbReference type="InterPro" id="IPR002052">
    <property type="entry name" value="DNA_methylase_N6_adenine_CS"/>
</dbReference>
<dbReference type="Pfam" id="PF17827">
    <property type="entry name" value="PrmC_N"/>
    <property type="match status" value="1"/>
</dbReference>
<dbReference type="InterPro" id="IPR040758">
    <property type="entry name" value="PrmC_N"/>
</dbReference>
<reference evidence="8 9" key="1">
    <citation type="submission" date="2019-07" db="EMBL/GenBank/DDBJ databases">
        <title>Whole genome shotgun sequence of Rhizobium naphthalenivorans NBRC 107585.</title>
        <authorList>
            <person name="Hosoyama A."/>
            <person name="Uohara A."/>
            <person name="Ohji S."/>
            <person name="Ichikawa N."/>
        </authorList>
    </citation>
    <scope>NUCLEOTIDE SEQUENCE [LARGE SCALE GENOMIC DNA]</scope>
    <source>
        <strain evidence="8 9">NBRC 107585</strain>
    </source>
</reference>
<organism evidence="8 9">
    <name type="scientific">Ciceribacter naphthalenivorans</name>
    <dbReference type="NCBI Taxonomy" id="1118451"/>
    <lineage>
        <taxon>Bacteria</taxon>
        <taxon>Pseudomonadati</taxon>
        <taxon>Pseudomonadota</taxon>
        <taxon>Alphaproteobacteria</taxon>
        <taxon>Hyphomicrobiales</taxon>
        <taxon>Rhizobiaceae</taxon>
        <taxon>Ciceribacter</taxon>
    </lineage>
</organism>
<dbReference type="PROSITE" id="PS00092">
    <property type="entry name" value="N6_MTASE"/>
    <property type="match status" value="1"/>
</dbReference>
<feature type="binding site" evidence="5">
    <location>
        <position position="180"/>
    </location>
    <ligand>
        <name>S-adenosyl-L-methionine</name>
        <dbReference type="ChEBI" id="CHEBI:59789"/>
    </ligand>
</feature>
<dbReference type="PANTHER" id="PTHR18895:SF74">
    <property type="entry name" value="MTRF1L RELEASE FACTOR GLUTAMINE METHYLTRANSFERASE"/>
    <property type="match status" value="1"/>
</dbReference>
<dbReference type="RefSeq" id="WP_147181308.1">
    <property type="nucleotide sequence ID" value="NZ_BJZP01000018.1"/>
</dbReference>
<accession>A0A512HLN5</accession>
<dbReference type="OrthoDB" id="9800643at2"/>
<dbReference type="EC" id="2.1.1.297" evidence="5"/>
<evidence type="ECO:0000256" key="1">
    <source>
        <dbReference type="ARBA" id="ARBA00022603"/>
    </source>
</evidence>
<feature type="binding site" evidence="5">
    <location>
        <position position="151"/>
    </location>
    <ligand>
        <name>S-adenosyl-L-methionine</name>
        <dbReference type="ChEBI" id="CHEBI:59789"/>
    </ligand>
</feature>
<evidence type="ECO:0000256" key="5">
    <source>
        <dbReference type="HAMAP-Rule" id="MF_02126"/>
    </source>
</evidence>
<feature type="binding site" evidence="5">
    <location>
        <begin position="128"/>
        <end position="132"/>
    </location>
    <ligand>
        <name>S-adenosyl-L-methionine</name>
        <dbReference type="ChEBI" id="CHEBI:59789"/>
    </ligand>
</feature>
<dbReference type="NCBIfam" id="TIGR00536">
    <property type="entry name" value="hemK_fam"/>
    <property type="match status" value="1"/>
</dbReference>
<keyword evidence="3 5" id="KW-0949">S-adenosyl-L-methionine</keyword>
<evidence type="ECO:0000313" key="9">
    <source>
        <dbReference type="Proteomes" id="UP000321717"/>
    </source>
</evidence>
<dbReference type="InterPro" id="IPR029063">
    <property type="entry name" value="SAM-dependent_MTases_sf"/>
</dbReference>
<evidence type="ECO:0000256" key="2">
    <source>
        <dbReference type="ARBA" id="ARBA00022679"/>
    </source>
</evidence>
<comment type="function">
    <text evidence="5">Methylates the class 1 translation termination release factors RF1/PrfA and RF2/PrfB on the glutamine residue of the universally conserved GGQ motif.</text>
</comment>
<evidence type="ECO:0000256" key="4">
    <source>
        <dbReference type="ARBA" id="ARBA00048391"/>
    </source>
</evidence>
<keyword evidence="1 5" id="KW-0489">Methyltransferase</keyword>
<dbReference type="InterPro" id="IPR019874">
    <property type="entry name" value="RF_methyltr_PrmC"/>
</dbReference>
<sequence>MSGASRLGAVVAATRNTLAEAGFVDAAIETRILLGGLLGLSTTEVFTQADRPVTEAERALILDAVARRLRHEPVHRILGYREFHGLDLRLSPETLEPRPDTEILVDCLLPHLKRIAAENGSVSLLDMGTGTGAIALALLKECPQARALGSDIALGALETAANNADLNGLADRFETRRSAWFEAIDGRFDIIVSNPPYIPTDVVEALDPEVRDYDPRAALDGGGDGLVAYRAIAENAAQHLLSHGLIGVEIGYDQRESVTQLFERKGFSLIEWHRDLGGNDRVLLFSRDG</sequence>